<dbReference type="Pfam" id="PF16407">
    <property type="entry name" value="PKD_2"/>
    <property type="match status" value="1"/>
</dbReference>
<keyword evidence="2" id="KW-1185">Reference proteome</keyword>
<proteinExistence type="predicted"/>
<comment type="caution">
    <text evidence="1">The sequence shown here is derived from an EMBL/GenBank/DDBJ whole genome shotgun (WGS) entry which is preliminary data.</text>
</comment>
<organism evidence="1 2">
    <name type="scientific">Sphingobacterium griseoflavum</name>
    <dbReference type="NCBI Taxonomy" id="1474952"/>
    <lineage>
        <taxon>Bacteria</taxon>
        <taxon>Pseudomonadati</taxon>
        <taxon>Bacteroidota</taxon>
        <taxon>Sphingobacteriia</taxon>
        <taxon>Sphingobacteriales</taxon>
        <taxon>Sphingobacteriaceae</taxon>
        <taxon>Sphingobacterium</taxon>
    </lineage>
</organism>
<dbReference type="RefSeq" id="WP_189627671.1">
    <property type="nucleotide sequence ID" value="NZ_BNAF01000013.1"/>
</dbReference>
<evidence type="ECO:0000313" key="2">
    <source>
        <dbReference type="Proteomes" id="UP000620550"/>
    </source>
</evidence>
<dbReference type="Proteomes" id="UP000620550">
    <property type="component" value="Unassembled WGS sequence"/>
</dbReference>
<protein>
    <recommendedName>
        <fullName evidence="3">PKD-like family protein</fullName>
    </recommendedName>
</protein>
<dbReference type="InterPro" id="IPR032183">
    <property type="entry name" value="PKD-like"/>
</dbReference>
<reference evidence="2" key="1">
    <citation type="journal article" date="2019" name="Int. J. Syst. Evol. Microbiol.">
        <title>The Global Catalogue of Microorganisms (GCM) 10K type strain sequencing project: providing services to taxonomists for standard genome sequencing and annotation.</title>
        <authorList>
            <consortium name="The Broad Institute Genomics Platform"/>
            <consortium name="The Broad Institute Genome Sequencing Center for Infectious Disease"/>
            <person name="Wu L."/>
            <person name="Ma J."/>
        </authorList>
    </citation>
    <scope>NUCLEOTIDE SEQUENCE [LARGE SCALE GENOMIC DNA]</scope>
    <source>
        <strain evidence="2">CGMCC 1.12966</strain>
    </source>
</reference>
<sequence>MTMKVYKISYILLLFCFIYGCKKDLGNYDYRTVEQTTIDTTGIGGAKSVLRYSNMQLQPKVNIPAGHQVAYEWLFYSRNIVSGVVPTVRVLSTTLNLDAVIGEAVGNYYLELVVTDMTTKLKTNVLFDVAVSANMEYGMLALYENANGGDIDLLKSPLQSSTNASATHLKQLFSASYGQALTGKPKFIWASRFSAVNWITVGTENHIYRFSGTDFSFIREQLDMFRRNSTQIAPQAYVYSIGYYEVLINNGRFHVNNSTAELDAKFGGPGTGNYSLAPFLSENTTSTYAGVGYDEIGSRFVRFVPASLAVIDFQAPADNEQPFDLRNIGKDMLFMTGGAGGNTYSFFKDKAGSGRWLYVTNFNNTFDNGRLAVNRFDMTSLPEIEQAQFYQASGLASYAYYATKTKIYNYTYNNGAANIAFSVPAGEEITAMKYYRPRPRTGLLDREERILYVATYNGTNGKVYELSINETSGIINSTPANVFEIDGKVIDLATKVL</sequence>
<name>A0ABQ3I0G3_9SPHI</name>
<evidence type="ECO:0000313" key="1">
    <source>
        <dbReference type="EMBL" id="GHE45916.1"/>
    </source>
</evidence>
<accession>A0ABQ3I0G3</accession>
<dbReference type="EMBL" id="BNAF01000013">
    <property type="protein sequence ID" value="GHE45916.1"/>
    <property type="molecule type" value="Genomic_DNA"/>
</dbReference>
<evidence type="ECO:0008006" key="3">
    <source>
        <dbReference type="Google" id="ProtNLM"/>
    </source>
</evidence>
<dbReference type="PROSITE" id="PS51257">
    <property type="entry name" value="PROKAR_LIPOPROTEIN"/>
    <property type="match status" value="1"/>
</dbReference>
<gene>
    <name evidence="1" type="ORF">GCM10017764_31510</name>
</gene>